<reference evidence="1 2" key="1">
    <citation type="journal article" date="2013" name="Genome Biol. Evol.">
        <title>Genomes of Stigonematalean cyanobacteria (subsection V) and the evolution of oxygenic photosynthesis from prokaryotes to plastids.</title>
        <authorList>
            <person name="Dagan T."/>
            <person name="Roettger M."/>
            <person name="Stucken K."/>
            <person name="Landan G."/>
            <person name="Koch R."/>
            <person name="Major P."/>
            <person name="Gould S.B."/>
            <person name="Goremykin V.V."/>
            <person name="Rippka R."/>
            <person name="Tandeau de Marsac N."/>
            <person name="Gugger M."/>
            <person name="Lockhart P.J."/>
            <person name="Allen J.F."/>
            <person name="Brune I."/>
            <person name="Maus I."/>
            <person name="Puhler A."/>
            <person name="Martin W.F."/>
        </authorList>
    </citation>
    <scope>NUCLEOTIDE SEQUENCE [LARGE SCALE GENOMIC DNA]</scope>
    <source>
        <strain evidence="1 2">PCC 7110</strain>
    </source>
</reference>
<keyword evidence="2" id="KW-1185">Reference proteome</keyword>
<proteinExistence type="predicted"/>
<sequence>MPEIKRLNYFTSQFLVEQDFQDEQAYHRQMRYRHNRLLHTWGVIEGLEVTRSGDRQVSVSPGTASDRQGQEIVLTAATTPTPSSNNTFRPNATVYVTIAYNEASDPGDRYQGGGVDNFTRTTERPILEISDTVPPRDGSVIILAEIVLDANGNINTINSSVQQLASAVIAPAAIGTTQLADGIVTTAKLNDNAVTRAKIGDGAVGNTQLGNNAVNSAKIEDNAITTAKIADNAVNAAKIQLLIPQQNRPTRRYYAPLFPTLSTQLSGPDPGYLYAPGTGLLLRQLGRTVLWLNLPHGSLMTNFGAVVREPGNTTFSLQLTLAQLNKDHISNTLQILSFTSTSERASILSQEVNNEFFYVVFVNYQQASTNVAIIQSVYIDYQPTQLF</sequence>
<comment type="caution">
    <text evidence="1">The sequence shown here is derived from an EMBL/GenBank/DDBJ whole genome shotgun (WGS) entry which is preliminary data.</text>
</comment>
<dbReference type="STRING" id="128403.WA1_00275"/>
<dbReference type="AlphaFoldDB" id="A0A139XG20"/>
<evidence type="ECO:0000313" key="2">
    <source>
        <dbReference type="Proteomes" id="UP000076925"/>
    </source>
</evidence>
<accession>A0A139XG20</accession>
<dbReference type="OrthoDB" id="2643721at2"/>
<evidence type="ECO:0000313" key="1">
    <source>
        <dbReference type="EMBL" id="KYC43645.1"/>
    </source>
</evidence>
<gene>
    <name evidence="1" type="ORF">WA1_00275</name>
</gene>
<name>A0A139XG20_9CYAN</name>
<dbReference type="Proteomes" id="UP000076925">
    <property type="component" value="Unassembled WGS sequence"/>
</dbReference>
<protein>
    <submittedName>
        <fullName evidence="1">Uncharacterized protein</fullName>
    </submittedName>
</protein>
<dbReference type="RefSeq" id="WP_017742236.1">
    <property type="nucleotide sequence ID" value="NZ_KQ976354.1"/>
</dbReference>
<dbReference type="EMBL" id="ANNX02000012">
    <property type="protein sequence ID" value="KYC43645.1"/>
    <property type="molecule type" value="Genomic_DNA"/>
</dbReference>
<organism evidence="1 2">
    <name type="scientific">Scytonema hofmannii PCC 7110</name>
    <dbReference type="NCBI Taxonomy" id="128403"/>
    <lineage>
        <taxon>Bacteria</taxon>
        <taxon>Bacillati</taxon>
        <taxon>Cyanobacteriota</taxon>
        <taxon>Cyanophyceae</taxon>
        <taxon>Nostocales</taxon>
        <taxon>Scytonemataceae</taxon>
        <taxon>Scytonema</taxon>
    </lineage>
</organism>